<dbReference type="SMART" id="SM00028">
    <property type="entry name" value="TPR"/>
    <property type="match status" value="6"/>
</dbReference>
<feature type="compositionally biased region" description="Basic residues" evidence="1">
    <location>
        <begin position="64"/>
        <end position="95"/>
    </location>
</feature>
<evidence type="ECO:0000313" key="3">
    <source>
        <dbReference type="Proteomes" id="UP000799776"/>
    </source>
</evidence>
<dbReference type="InterPro" id="IPR019734">
    <property type="entry name" value="TPR_rpt"/>
</dbReference>
<feature type="compositionally biased region" description="Acidic residues" evidence="1">
    <location>
        <begin position="1"/>
        <end position="13"/>
    </location>
</feature>
<evidence type="ECO:0000256" key="1">
    <source>
        <dbReference type="SAM" id="MobiDB-lite"/>
    </source>
</evidence>
<dbReference type="PANTHER" id="PTHR23082:SF0">
    <property type="entry name" value="GENERAL TRANSCRIPTION FACTOR 3C POLYPEPTIDE 3"/>
    <property type="match status" value="1"/>
</dbReference>
<keyword evidence="3" id="KW-1185">Reference proteome</keyword>
<protein>
    <recommendedName>
        <fullName evidence="4">TPR-like protein</fullName>
    </recommendedName>
</protein>
<dbReference type="Proteomes" id="UP000799776">
    <property type="component" value="Unassembled WGS sequence"/>
</dbReference>
<gene>
    <name evidence="2" type="ORF">K490DRAFT_42833</name>
</gene>
<dbReference type="AlphaFoldDB" id="A0A9P4LZT1"/>
<accession>A0A9P4LZT1</accession>
<proteinExistence type="predicted"/>
<evidence type="ECO:0000313" key="2">
    <source>
        <dbReference type="EMBL" id="KAF2087223.1"/>
    </source>
</evidence>
<dbReference type="OrthoDB" id="9991317at2759"/>
<feature type="compositionally biased region" description="Acidic residues" evidence="1">
    <location>
        <begin position="47"/>
        <end position="59"/>
    </location>
</feature>
<comment type="caution">
    <text evidence="2">The sequence shown here is derived from an EMBL/GenBank/DDBJ whole genome shotgun (WGS) entry which is preliminary data.</text>
</comment>
<dbReference type="GO" id="GO:0000127">
    <property type="term" value="C:transcription factor TFIIIC complex"/>
    <property type="evidence" value="ECO:0007669"/>
    <property type="project" value="TreeGrafter"/>
</dbReference>
<dbReference type="EMBL" id="ML978721">
    <property type="protein sequence ID" value="KAF2087223.1"/>
    <property type="molecule type" value="Genomic_DNA"/>
</dbReference>
<dbReference type="InterPro" id="IPR011990">
    <property type="entry name" value="TPR-like_helical_dom_sf"/>
</dbReference>
<feature type="region of interest" description="Disordered" evidence="1">
    <location>
        <begin position="1"/>
        <end position="118"/>
    </location>
</feature>
<sequence>MDDVEDDSEDEDERIYAAALGIPEINGPSLDPDYSSSEAEASRQEESAEDSESEYQSDEEGQRGAKRGRGRGRGRGRASRGRAAGRGRGRGRGRGARTATEEGTRKPRKPRKAKEPGAEYKKLQGLAMQAYMDKRPDEAVEYASQAIQEDPFQFAAYNLMSQLMHDKGHIEESLDMLCAGALNQKSEKAWFDIADRIVALPDLDERGRLEWAHKCYSQIIRLNPTNYEARRRRLEYQIRYDRHGQAKAELEYILKLSGHEHDVDIIQKLAEVCNATQEPQRVLKYYERAWNYHTKDVDREESDFDWNVLNSYLEILMTMKCYDEALSRLSTGGRWILGREEETYWDDLEDDREWDVDEDRRIEIEEYQPDRFDGESYGAGLPLDIRAKLGLIRLAMGEEHRDEALAHFDLFEPEDTSEDAVVKEYSDTFGEIADALTSSGNHEEALRFYRALVGIPKVEQIPVLISIAACYCSLQQLENANLWIEKAIEVAGENHSLLAKVARFFQDWNMTDRSQKLADEIVRKGGIAAVRKAGVKKPRPSGRLRSVLGLDDGKFEEAQARHKLMKDLYNELQILQTDADAGDEEAELAYMNAANELVDEFRSMGVFYPRHEKTKQTEFNGYGGRGGGWTNATAVYVATLSEHPTELLARGEKVPDEFHGIPFDEWVDIFSQYALLLARRANNARCWNVIQGALAANVFYHHSKRENRLHVCWLACALLLRDDEQLCSACRYFMKERPYTNDVYRLYALLNRYVIGNGTTFREGPSQKFALRIIKAMDFALLSAEQRKKYKFADGEVAIWSRREDGNPEKLTEMNVALLVMYGHVLSIGGTYINALNYYFRAFALAPDDALLNLSIATSFVMQSFKRQSENRQYQIQQGLRFLYRYYKLRSKDNIAILVQEAEFNVARLWHSLGLIHLALPHYERVLALSERVQAEGHKVCGENGLGKAEDFAVEAAFAMQTYLAMSDNFSAAREITEKWMVL</sequence>
<dbReference type="PANTHER" id="PTHR23082">
    <property type="entry name" value="TRANSCRIPTION INITIATION FACTOR IIIC TFIIIC , POLYPEPTIDE 3-RELATED"/>
    <property type="match status" value="1"/>
</dbReference>
<reference evidence="2" key="1">
    <citation type="journal article" date="2020" name="Stud. Mycol.">
        <title>101 Dothideomycetes genomes: a test case for predicting lifestyles and emergence of pathogens.</title>
        <authorList>
            <person name="Haridas S."/>
            <person name="Albert R."/>
            <person name="Binder M."/>
            <person name="Bloem J."/>
            <person name="Labutti K."/>
            <person name="Salamov A."/>
            <person name="Andreopoulos B."/>
            <person name="Baker S."/>
            <person name="Barry K."/>
            <person name="Bills G."/>
            <person name="Bluhm B."/>
            <person name="Cannon C."/>
            <person name="Castanera R."/>
            <person name="Culley D."/>
            <person name="Daum C."/>
            <person name="Ezra D."/>
            <person name="Gonzalez J."/>
            <person name="Henrissat B."/>
            <person name="Kuo A."/>
            <person name="Liang C."/>
            <person name="Lipzen A."/>
            <person name="Lutzoni F."/>
            <person name="Magnuson J."/>
            <person name="Mondo S."/>
            <person name="Nolan M."/>
            <person name="Ohm R."/>
            <person name="Pangilinan J."/>
            <person name="Park H.-J."/>
            <person name="Ramirez L."/>
            <person name="Alfaro M."/>
            <person name="Sun H."/>
            <person name="Tritt A."/>
            <person name="Yoshinaga Y."/>
            <person name="Zwiers L.-H."/>
            <person name="Turgeon B."/>
            <person name="Goodwin S."/>
            <person name="Spatafora J."/>
            <person name="Crous P."/>
            <person name="Grigoriev I."/>
        </authorList>
    </citation>
    <scope>NUCLEOTIDE SEQUENCE</scope>
    <source>
        <strain evidence="2">CBS 121410</strain>
    </source>
</reference>
<organism evidence="2 3">
    <name type="scientific">Saccharata proteae CBS 121410</name>
    <dbReference type="NCBI Taxonomy" id="1314787"/>
    <lineage>
        <taxon>Eukaryota</taxon>
        <taxon>Fungi</taxon>
        <taxon>Dikarya</taxon>
        <taxon>Ascomycota</taxon>
        <taxon>Pezizomycotina</taxon>
        <taxon>Dothideomycetes</taxon>
        <taxon>Dothideomycetes incertae sedis</taxon>
        <taxon>Botryosphaeriales</taxon>
        <taxon>Saccharataceae</taxon>
        <taxon>Saccharata</taxon>
    </lineage>
</organism>
<dbReference type="GO" id="GO:0006383">
    <property type="term" value="P:transcription by RNA polymerase III"/>
    <property type="evidence" value="ECO:0007669"/>
    <property type="project" value="InterPro"/>
</dbReference>
<evidence type="ECO:0008006" key="4">
    <source>
        <dbReference type="Google" id="ProtNLM"/>
    </source>
</evidence>
<dbReference type="Gene3D" id="1.25.40.10">
    <property type="entry name" value="Tetratricopeptide repeat domain"/>
    <property type="match status" value="3"/>
</dbReference>
<dbReference type="SUPFAM" id="SSF48452">
    <property type="entry name" value="TPR-like"/>
    <property type="match status" value="2"/>
</dbReference>
<dbReference type="InterPro" id="IPR039340">
    <property type="entry name" value="Tfc4/TFIIIC-102/Sfc4"/>
</dbReference>
<name>A0A9P4LZT1_9PEZI</name>